<feature type="compositionally biased region" description="Basic residues" evidence="1">
    <location>
        <begin position="614"/>
        <end position="623"/>
    </location>
</feature>
<evidence type="ECO:0000313" key="3">
    <source>
        <dbReference type="EMBL" id="MQL88312.1"/>
    </source>
</evidence>
<reference evidence="3" key="1">
    <citation type="submission" date="2017-07" db="EMBL/GenBank/DDBJ databases">
        <title>Taro Niue Genome Assembly and Annotation.</title>
        <authorList>
            <person name="Atibalentja N."/>
            <person name="Keating K."/>
            <person name="Fields C.J."/>
        </authorList>
    </citation>
    <scope>NUCLEOTIDE SEQUENCE</scope>
    <source>
        <strain evidence="3">Niue_2</strain>
        <tissue evidence="3">Leaf</tissue>
    </source>
</reference>
<dbReference type="Proteomes" id="UP000652761">
    <property type="component" value="Unassembled WGS sequence"/>
</dbReference>
<protein>
    <recommendedName>
        <fullName evidence="2">Retrotransposon gag domain-containing protein</fullName>
    </recommendedName>
</protein>
<dbReference type="AlphaFoldDB" id="A0A843UPS7"/>
<name>A0A843UPS7_COLES</name>
<organism evidence="3 4">
    <name type="scientific">Colocasia esculenta</name>
    <name type="common">Wild taro</name>
    <name type="synonym">Arum esculentum</name>
    <dbReference type="NCBI Taxonomy" id="4460"/>
    <lineage>
        <taxon>Eukaryota</taxon>
        <taxon>Viridiplantae</taxon>
        <taxon>Streptophyta</taxon>
        <taxon>Embryophyta</taxon>
        <taxon>Tracheophyta</taxon>
        <taxon>Spermatophyta</taxon>
        <taxon>Magnoliopsida</taxon>
        <taxon>Liliopsida</taxon>
        <taxon>Araceae</taxon>
        <taxon>Aroideae</taxon>
        <taxon>Colocasieae</taxon>
        <taxon>Colocasia</taxon>
    </lineage>
</organism>
<accession>A0A843UPS7</accession>
<feature type="region of interest" description="Disordered" evidence="1">
    <location>
        <begin position="606"/>
        <end position="695"/>
    </location>
</feature>
<proteinExistence type="predicted"/>
<dbReference type="Pfam" id="PF03732">
    <property type="entry name" value="Retrotrans_gag"/>
    <property type="match status" value="1"/>
</dbReference>
<sequence>MLLEWSPAKSRSKLRKPLLIFPQGRARQLGGQVGISSQLLPPVDTQHESSQIPSLEETNIQVEESGPSASAGHPVIDLPTKENFQAMSDDDKYEIMQQWRSEMTSLLNKMRHLATTSHRQSIEPVSLRHQQSQHPDGFISLNNPTTSSTGLLPQATGPDINDPANIMPPQMDAFQNIAIQRHEIKKMVEDMFAQQGEGIHSAGIYSAPFPIFHQFKKLPEASPKVPKLPKYDGCGAPQEHVAHYTIAMGDLASDESYLLRYFATSLTGVAFQWYSKLRSGSVTDWADMQKKFYDRFQTAERKVSLTELCSLKQKKEESAIDFIRRWRELSMGCDNPPVQQDAVTICRRGLIASIKEKLLAVNIKSFDQLNSAVAEIEVFLAEQTAHAPYRGKLPKERNSPAKEVNAVDFLPGSEANGAAIPTSSKKKAEPKVPLPTLTEHTQSIFNQLKIRGLIKVFDPESYVSKKERQSHLYCEYHARVIHSTKDCPDLHDWIETKIREGVIDQEGNFLTPLPQIYDPSSEFQAQYQDLCEYYHHQLGYGQHRSKADIEQFRIGLFQYRNGISGEAAAKAISQQAEEFVDDYYQLPPGIVEEAINSTFQAQPSEAEWVTVGPRKSRNSRRPSKSIVKGHSSRKNIPEPSSEQGVMNSLEALQMRNREKNIKKNEKRKMKKQTEEAATAEAPPAAVGCSKTPTTN</sequence>
<dbReference type="EMBL" id="NMUH01001045">
    <property type="protein sequence ID" value="MQL88312.1"/>
    <property type="molecule type" value="Genomic_DNA"/>
</dbReference>
<feature type="domain" description="Retrotransposon gag" evidence="2">
    <location>
        <begin position="261"/>
        <end position="350"/>
    </location>
</feature>
<feature type="compositionally biased region" description="Low complexity" evidence="1">
    <location>
        <begin position="675"/>
        <end position="685"/>
    </location>
</feature>
<dbReference type="PANTHER" id="PTHR33223">
    <property type="entry name" value="CCHC-TYPE DOMAIN-CONTAINING PROTEIN"/>
    <property type="match status" value="1"/>
</dbReference>
<keyword evidence="4" id="KW-1185">Reference proteome</keyword>
<evidence type="ECO:0000259" key="2">
    <source>
        <dbReference type="Pfam" id="PF03732"/>
    </source>
</evidence>
<dbReference type="OrthoDB" id="1752139at2759"/>
<evidence type="ECO:0000313" key="4">
    <source>
        <dbReference type="Proteomes" id="UP000652761"/>
    </source>
</evidence>
<dbReference type="InterPro" id="IPR005162">
    <property type="entry name" value="Retrotrans_gag_dom"/>
</dbReference>
<evidence type="ECO:0000256" key="1">
    <source>
        <dbReference type="SAM" id="MobiDB-lite"/>
    </source>
</evidence>
<dbReference type="PANTHER" id="PTHR33223:SF8">
    <property type="entry name" value="OS04G0172440 PROTEIN"/>
    <property type="match status" value="1"/>
</dbReference>
<comment type="caution">
    <text evidence="3">The sequence shown here is derived from an EMBL/GenBank/DDBJ whole genome shotgun (WGS) entry which is preliminary data.</text>
</comment>
<gene>
    <name evidence="3" type="ORF">Taro_020861</name>
</gene>